<dbReference type="AlphaFoldDB" id="A0A7W3JKA5"/>
<reference evidence="3 5" key="2">
    <citation type="submission" date="2020-07" db="EMBL/GenBank/DDBJ databases">
        <title>Sequencing the genomes of 1000 actinobacteria strains.</title>
        <authorList>
            <person name="Klenk H.-P."/>
        </authorList>
    </citation>
    <scope>NUCLEOTIDE SEQUENCE [LARGE SCALE GENOMIC DNA]</scope>
    <source>
        <strain evidence="3 5">DSM 10309</strain>
    </source>
</reference>
<comment type="caution">
    <text evidence="3">The sequence shown here is derived from an EMBL/GenBank/DDBJ whole genome shotgun (WGS) entry which is preliminary data.</text>
</comment>
<reference evidence="2 4" key="1">
    <citation type="submission" date="2019-07" db="EMBL/GenBank/DDBJ databases">
        <title>Whole genome shotgun sequence of Frigoribacterium faeni NBRC 103066.</title>
        <authorList>
            <person name="Hosoyama A."/>
            <person name="Uohara A."/>
            <person name="Ohji S."/>
            <person name="Ichikawa N."/>
        </authorList>
    </citation>
    <scope>NUCLEOTIDE SEQUENCE [LARGE SCALE GENOMIC DNA]</scope>
    <source>
        <strain evidence="2 4">NBRC 103066</strain>
    </source>
</reference>
<evidence type="ECO:0000256" key="1">
    <source>
        <dbReference type="SAM" id="MobiDB-lite"/>
    </source>
</evidence>
<evidence type="ECO:0000313" key="3">
    <source>
        <dbReference type="EMBL" id="MBA8814476.1"/>
    </source>
</evidence>
<name>A0A7W3JKA5_9MICO</name>
<dbReference type="EMBL" id="BJUV01000027">
    <property type="protein sequence ID" value="GEK84111.1"/>
    <property type="molecule type" value="Genomic_DNA"/>
</dbReference>
<protein>
    <submittedName>
        <fullName evidence="3">Na+-transporting methylmalonyl-CoA/oxaloacetate decarboxylase gamma subunit</fullName>
    </submittedName>
</protein>
<evidence type="ECO:0000313" key="2">
    <source>
        <dbReference type="EMBL" id="GEK84111.1"/>
    </source>
</evidence>
<organism evidence="3 5">
    <name type="scientific">Frigoribacterium faeni</name>
    <dbReference type="NCBI Taxonomy" id="145483"/>
    <lineage>
        <taxon>Bacteria</taxon>
        <taxon>Bacillati</taxon>
        <taxon>Actinomycetota</taxon>
        <taxon>Actinomycetes</taxon>
        <taxon>Micrococcales</taxon>
        <taxon>Microbacteriaceae</taxon>
        <taxon>Frigoribacterium</taxon>
    </lineage>
</organism>
<dbReference type="RefSeq" id="WP_167627368.1">
    <property type="nucleotide sequence ID" value="NZ_BAAAHR010000006.1"/>
</dbReference>
<sequence length="58" mass="6090">MTIVQLVLILLLAAVALVGVVASMLAVLRDGFGPVPTDPKRASADRETTSGTEEARLR</sequence>
<evidence type="ECO:0000313" key="4">
    <source>
        <dbReference type="Proteomes" id="UP000321154"/>
    </source>
</evidence>
<dbReference type="Proteomes" id="UP000321154">
    <property type="component" value="Unassembled WGS sequence"/>
</dbReference>
<accession>A0A7W3JKA5</accession>
<dbReference type="EMBL" id="JACGWW010000005">
    <property type="protein sequence ID" value="MBA8814476.1"/>
    <property type="molecule type" value="Genomic_DNA"/>
</dbReference>
<feature type="compositionally biased region" description="Basic and acidic residues" evidence="1">
    <location>
        <begin position="38"/>
        <end position="58"/>
    </location>
</feature>
<evidence type="ECO:0000313" key="5">
    <source>
        <dbReference type="Proteomes" id="UP000522688"/>
    </source>
</evidence>
<feature type="region of interest" description="Disordered" evidence="1">
    <location>
        <begin position="30"/>
        <end position="58"/>
    </location>
</feature>
<proteinExistence type="predicted"/>
<gene>
    <name evidence="3" type="ORF">FB463_002749</name>
    <name evidence="2" type="ORF">FFA01_24200</name>
</gene>
<dbReference type="Proteomes" id="UP000522688">
    <property type="component" value="Unassembled WGS sequence"/>
</dbReference>
<keyword evidence="4" id="KW-1185">Reference proteome</keyword>